<name>A0AAN0JIW0_AMPQE</name>
<dbReference type="KEGG" id="aqu:109585106"/>
<protein>
    <submittedName>
        <fullName evidence="1">Uncharacterized protein</fullName>
    </submittedName>
</protein>
<keyword evidence="2" id="KW-1185">Reference proteome</keyword>
<evidence type="ECO:0000313" key="1">
    <source>
        <dbReference type="EnsemblMetazoa" id="XP_019856613.1"/>
    </source>
</evidence>
<evidence type="ECO:0000313" key="2">
    <source>
        <dbReference type="Proteomes" id="UP000007879"/>
    </source>
</evidence>
<dbReference type="RefSeq" id="XP_019856613.1">
    <property type="nucleotide sequence ID" value="XM_020001054.1"/>
</dbReference>
<dbReference type="Proteomes" id="UP000007879">
    <property type="component" value="Unassembled WGS sequence"/>
</dbReference>
<dbReference type="AlphaFoldDB" id="A0AAN0JIW0"/>
<reference evidence="1" key="2">
    <citation type="submission" date="2024-06" db="UniProtKB">
        <authorList>
            <consortium name="EnsemblMetazoa"/>
        </authorList>
    </citation>
    <scope>IDENTIFICATION</scope>
</reference>
<dbReference type="GeneID" id="109585106"/>
<sequence length="519" mass="59351">MILLTAMKETVSSDYRKLKDIATVLSDFEELRDIANEMMTKYEETIPQEDFSTVVQPQEVVGGNEDCASDILRNNYGALSQSITEQVQMAKWLREEVISDEALSCVLSTRGSVSDSRAVLLKAVRDAVHSNYKHLELFVTVLRKFPETAHIGDAIFEECKHLFNTGDNVEDVEEMETYLVEKRKSLDNACALTSSDSESILGHKIPFPRNMGQKFKDMRMKFGSTFYNVRLLFSKKWAKKSQKDVDEVKALLTDCFPDLKAELSVAKKIDSVLDVVKRKCSIVDVRPLEVLAQQFKVKEAEDIIREHKEVAKEFCKSVSVSLSSDETLQVIPTRYLLCETITFVLNWNPDETTLQDINDVLLELELLHKYHIDLKVLNARKGQSVVVTCYCPAEYTGSLIMAVLDKIEILQVKGLKEFKVGNRSIWNNNTAHEVLSALAIKSTADTSKEIDKPIIKTVEGQERELMQLYMRQLLSEPFKLRTKKEKEQTHIFAADKFDEKLQRRCTVVTTSTYMEEYLY</sequence>
<organism evidence="1 2">
    <name type="scientific">Amphimedon queenslandica</name>
    <name type="common">Sponge</name>
    <dbReference type="NCBI Taxonomy" id="400682"/>
    <lineage>
        <taxon>Eukaryota</taxon>
        <taxon>Metazoa</taxon>
        <taxon>Porifera</taxon>
        <taxon>Demospongiae</taxon>
        <taxon>Heteroscleromorpha</taxon>
        <taxon>Haplosclerida</taxon>
        <taxon>Niphatidae</taxon>
        <taxon>Amphimedon</taxon>
    </lineage>
</organism>
<dbReference type="EnsemblMetazoa" id="XM_020001054.1">
    <property type="protein sequence ID" value="XP_019856613.1"/>
    <property type="gene ID" value="LOC109585106"/>
</dbReference>
<reference evidence="2" key="1">
    <citation type="journal article" date="2010" name="Nature">
        <title>The Amphimedon queenslandica genome and the evolution of animal complexity.</title>
        <authorList>
            <person name="Srivastava M."/>
            <person name="Simakov O."/>
            <person name="Chapman J."/>
            <person name="Fahey B."/>
            <person name="Gauthier M.E."/>
            <person name="Mitros T."/>
            <person name="Richards G.S."/>
            <person name="Conaco C."/>
            <person name="Dacre M."/>
            <person name="Hellsten U."/>
            <person name="Larroux C."/>
            <person name="Putnam N.H."/>
            <person name="Stanke M."/>
            <person name="Adamska M."/>
            <person name="Darling A."/>
            <person name="Degnan S.M."/>
            <person name="Oakley T.H."/>
            <person name="Plachetzki D.C."/>
            <person name="Zhai Y."/>
            <person name="Adamski M."/>
            <person name="Calcino A."/>
            <person name="Cummins S.F."/>
            <person name="Goodstein D.M."/>
            <person name="Harris C."/>
            <person name="Jackson D.J."/>
            <person name="Leys S.P."/>
            <person name="Shu S."/>
            <person name="Woodcroft B.J."/>
            <person name="Vervoort M."/>
            <person name="Kosik K.S."/>
            <person name="Manning G."/>
            <person name="Degnan B.M."/>
            <person name="Rokhsar D.S."/>
        </authorList>
    </citation>
    <scope>NUCLEOTIDE SEQUENCE [LARGE SCALE GENOMIC DNA]</scope>
</reference>
<accession>A0AAN0JIW0</accession>
<proteinExistence type="predicted"/>